<dbReference type="PROSITE" id="PS51257">
    <property type="entry name" value="PROKAR_LIPOPROTEIN"/>
    <property type="match status" value="1"/>
</dbReference>
<keyword evidence="1" id="KW-0732">Signal</keyword>
<evidence type="ECO:0000313" key="3">
    <source>
        <dbReference type="Proteomes" id="UP000249725"/>
    </source>
</evidence>
<gene>
    <name evidence="2" type="ORF">DJ018_03615</name>
</gene>
<organism evidence="2 3">
    <name type="scientific">Phenylobacterium deserti</name>
    <dbReference type="NCBI Taxonomy" id="1914756"/>
    <lineage>
        <taxon>Bacteria</taxon>
        <taxon>Pseudomonadati</taxon>
        <taxon>Pseudomonadota</taxon>
        <taxon>Alphaproteobacteria</taxon>
        <taxon>Caulobacterales</taxon>
        <taxon>Caulobacteraceae</taxon>
        <taxon>Phenylobacterium</taxon>
    </lineage>
</organism>
<keyword evidence="3" id="KW-1185">Reference proteome</keyword>
<reference evidence="3" key="1">
    <citation type="submission" date="2018-05" db="EMBL/GenBank/DDBJ databases">
        <authorList>
            <person name="Li X."/>
        </authorList>
    </citation>
    <scope>NUCLEOTIDE SEQUENCE [LARGE SCALE GENOMIC DNA]</scope>
    <source>
        <strain evidence="3">YIM 73061</strain>
    </source>
</reference>
<dbReference type="AlphaFoldDB" id="A0A328AVV9"/>
<comment type="caution">
    <text evidence="2">The sequence shown here is derived from an EMBL/GenBank/DDBJ whole genome shotgun (WGS) entry which is preliminary data.</text>
</comment>
<protein>
    <submittedName>
        <fullName evidence="2">Uncharacterized protein</fullName>
    </submittedName>
</protein>
<proteinExistence type="predicted"/>
<feature type="chain" id="PRO_5016285822" evidence="1">
    <location>
        <begin position="17"/>
        <end position="130"/>
    </location>
</feature>
<dbReference type="EMBL" id="QFYR01000001">
    <property type="protein sequence ID" value="RAK57058.1"/>
    <property type="molecule type" value="Genomic_DNA"/>
</dbReference>
<accession>A0A328AVV9</accession>
<evidence type="ECO:0000256" key="1">
    <source>
        <dbReference type="SAM" id="SignalP"/>
    </source>
</evidence>
<dbReference type="Proteomes" id="UP000249725">
    <property type="component" value="Unassembled WGS sequence"/>
</dbReference>
<feature type="signal peptide" evidence="1">
    <location>
        <begin position="1"/>
        <end position="16"/>
    </location>
</feature>
<name>A0A328AVV9_9CAUL</name>
<dbReference type="RefSeq" id="WP_111513510.1">
    <property type="nucleotide sequence ID" value="NZ_QFYR01000001.1"/>
</dbReference>
<evidence type="ECO:0000313" key="2">
    <source>
        <dbReference type="EMBL" id="RAK57058.1"/>
    </source>
</evidence>
<sequence length="130" mass="12983">MRRLVVCILASTLALAACGQRFDPAQVEQAVTPCGTGLTTLGALADLASAGAQDPTYVAQAEQVAATCRTARQKLVQLKAPKACLEVADTAGTAAAALKAAFSAAGPRDVSPALSAADRAGIACTEALGR</sequence>